<feature type="transmembrane region" description="Helical" evidence="2">
    <location>
        <begin position="2258"/>
        <end position="2277"/>
    </location>
</feature>
<accession>A0A9N8VY02</accession>
<name>A0A9N8VY02_9GLOM</name>
<feature type="transmembrane region" description="Helical" evidence="2">
    <location>
        <begin position="783"/>
        <end position="804"/>
    </location>
</feature>
<evidence type="ECO:0000256" key="2">
    <source>
        <dbReference type="SAM" id="Phobius"/>
    </source>
</evidence>
<evidence type="ECO:0000313" key="3">
    <source>
        <dbReference type="EMBL" id="CAG8468274.1"/>
    </source>
</evidence>
<keyword evidence="2" id="KW-0472">Membrane</keyword>
<feature type="transmembrane region" description="Helical" evidence="2">
    <location>
        <begin position="2215"/>
        <end position="2238"/>
    </location>
</feature>
<feature type="region of interest" description="Disordered" evidence="1">
    <location>
        <begin position="1351"/>
        <end position="1376"/>
    </location>
</feature>
<organism evidence="3 4">
    <name type="scientific">Cetraspora pellucida</name>
    <dbReference type="NCBI Taxonomy" id="1433469"/>
    <lineage>
        <taxon>Eukaryota</taxon>
        <taxon>Fungi</taxon>
        <taxon>Fungi incertae sedis</taxon>
        <taxon>Mucoromycota</taxon>
        <taxon>Glomeromycotina</taxon>
        <taxon>Glomeromycetes</taxon>
        <taxon>Diversisporales</taxon>
        <taxon>Gigasporaceae</taxon>
        <taxon>Cetraspora</taxon>
    </lineage>
</organism>
<sequence>MLIISAKSQLTNFAYNESVIDTGYSLFVQNLQTYDDGITLVHITRRDPTINTNCSVNLGLSSPLQTFGLEQLLRLRVIQLNGSVIEINLDLNLITPNYCVMRQTSGGIVFPIKIYALQKPLILVTYVNATNSSDPNTYEEWGTVIDWYSNIRSNIYFGPSFVDNSNNHWSPQSSIELNINKKLGFFRLAFIRKDDPLNPLCIPLSQFTNPQVKLKSFQLVAMSTIDGGYALFYANSTENVSSNRTLAIRGTVYANFISYNKTVQDRTILLYELDRNVTFNGIYCDLVAVGFGQVCTLSIDYTNTTINPINNSTINNSTTSYVRIYFLTSGSVLKIDVLSELPNITSIPLQGWMIKAMAFGGYILHAGDAVNYAHIIYPYDEYNFQVPLVSAILPNGSVFINNNFSTNPYGANAIMNNNNTFLLPSFNINDPNTLWSLQAIPLPKVLEDHDHGYGNLQIDKVNPPINSGVDPFTATLSITFYDPVILSVDKTSGHITIYKTSDNSIRQQISPTMNDFCKISLDGKTLYINIINSAFNQYGESYHVQMDNNFVKSKLYNEPLKGIGDGIWNLTSNVRNNVIAFNSSVNAIVGLVGITKDAKEKFLSLSSYDRSKYFMDLLNEISIKVPIRRSRLSTNKRFQHNDYGKPEEQIIFSIKIDVKSPDSDENTVDSVVSDIYNMITYKEITTFSNGLTNDLDKNFGFEVMSNLLVDNQTLIVVSILVLIAITILYILTFKDVLKNFNAELIKILHTFSSYAIIATNFFFTSYFVIMNSIEKPNLFLPSIIIWSIQIGINFIMVIVMLIYISELSMPTKDDIIKAFKNFGISIYEIFKSIINYIKNMNEKIFSEAKEMYNKMAIYAKLEEEQPLVENIKDLVIISIEKDPDLISKKNDTKKSDEKFDKNKYYEIIGEVIKENKHDSVHIIKNDFENSEKLSKIFDRKKDEISNQIKSEINHIPEILKRIFENSHDSSCSNDLKNIKPEDITTEIQSTTKLLQVSIKIHHEFHEEKRKLILAEIHIGIAVIILDKLVDILLDEFFILLEKKFLNTIKDKISTIKKSKKKSGKDEEFEDELTNGANNIKNEIFNKFKHIKIHDLKDNEEIFDGQEVSIEQSNNSIKISKEIEYKILNKFYKQISNESSDVEVTFNEEQKFTEIEKKISEQIQQIIQNEYFLRNIYNKIDNELEIYGKIDSELEIYDRHKTLIEEKKKETLDHEEQKTIDQIHECHEWAKNHLHEIFNKIYNEETSNKKQDYAEIPKEKQDYAEISNKIKNKISDQIHKRIEKKYFFEILKKIYEDEDGNYDKSNKISEKFFNDENNKPLNEEPNEIIEKTYRYENNKPLYEEPNETIEKNYNDENNKSLNKESSEQIRSISKKNRRSTLSKAQTYCSNVIQNDHTKISYKVDRIKKIFSGTLKKALHVKEDILMDMKHMLFIIFVIFDSESLIFMNDITEDYIKKITYINVNKGRNTHDIIYIEERVKAVEACIKKAIRIKDSSVKSEFSESASSTTSPGSAPQVVNVQTYDNGAILVSVARKSDSQKQKDKIAIYNSLNCTLIFENILRLRVIQTDGKIKEINSNLNLDPVNYCIFNDPYGNPVNPINIYTLHKQFILVNYVKVDSGNYEEWGSVIDWSGNSLSDVHYGPSYINSNGSWSPQSIIQLNVNKKQGFFRFNTVRVNGLDRTEWQQYLVDDSGKISKLTNNSISLNDPNSNNSIITTISTVTGGYAILCVNSSINYNTSTLTTRSGLYINVIPYNQSTPSDQVLLYQLTLPNIIFLGLYCDIAPNSIGYMCIIEISYNSQLNYIKVHFLTSESVTSINILSNIPDISAINFTSRNLGMQAMTFGGYLYYAMAKNNSYYIWPYDENDQMLTPLGPFSANEFTANVIYNNINRNNLNSAVSIMGNNTFIIASNTSSQSTSWSLLFVPLPRLYEDTGYGNLQIFNIMPPPIKPPNDGTIDSSTTSLNITFNRSVILSTGSITIYKSSDNTIRQTISATMSDYVKFMDKNHTIVSITILSSTFNQYGENYYLQMDANFVRDEMLSEPLTGINEGIVKFTSKEAAICLARLTTVATEKFKNLANANKTDYFKALLQEISKKLPVRTELLSTDNNYQYLTINSKENAQFAIRVDKTNPKIDNYTTVPGIVSDLDKMIRNKRITTFSNGLTNDLDETYGFKPRGNILGDYKFEIIPLFSAGAGNLLVYIFSQFSSDSDDFKQMLNVVSSGLFTATHTSFSGIFAFSDAKNYPLLSLPSGGVKKLKFVNLLTILLALYNSETLLLVNGIKLQEIFDEKFEPMVKYRAFADIFIKNTPQLVIQVKFSL</sequence>
<feature type="transmembrane region" description="Helical" evidence="2">
    <location>
        <begin position="714"/>
        <end position="732"/>
    </location>
</feature>
<dbReference type="EMBL" id="CAJVQA010000318">
    <property type="protein sequence ID" value="CAG8468274.1"/>
    <property type="molecule type" value="Genomic_DNA"/>
</dbReference>
<proteinExistence type="predicted"/>
<feature type="transmembrane region" description="Helical" evidence="2">
    <location>
        <begin position="2186"/>
        <end position="2203"/>
    </location>
</feature>
<evidence type="ECO:0000313" key="4">
    <source>
        <dbReference type="Proteomes" id="UP000789759"/>
    </source>
</evidence>
<feature type="compositionally biased region" description="Basic and acidic residues" evidence="1">
    <location>
        <begin position="1351"/>
        <end position="1366"/>
    </location>
</feature>
<dbReference type="Proteomes" id="UP000789759">
    <property type="component" value="Unassembled WGS sequence"/>
</dbReference>
<reference evidence="3" key="1">
    <citation type="submission" date="2021-06" db="EMBL/GenBank/DDBJ databases">
        <authorList>
            <person name="Kallberg Y."/>
            <person name="Tangrot J."/>
            <person name="Rosling A."/>
        </authorList>
    </citation>
    <scope>NUCLEOTIDE SEQUENCE</scope>
    <source>
        <strain evidence="3">FL966</strain>
    </source>
</reference>
<keyword evidence="2" id="KW-1133">Transmembrane helix</keyword>
<keyword evidence="4" id="KW-1185">Reference proteome</keyword>
<feature type="transmembrane region" description="Helical" evidence="2">
    <location>
        <begin position="744"/>
        <end position="763"/>
    </location>
</feature>
<evidence type="ECO:0000256" key="1">
    <source>
        <dbReference type="SAM" id="MobiDB-lite"/>
    </source>
</evidence>
<keyword evidence="2" id="KW-0812">Transmembrane</keyword>
<comment type="caution">
    <text evidence="3">The sequence shown here is derived from an EMBL/GenBank/DDBJ whole genome shotgun (WGS) entry which is preliminary data.</text>
</comment>
<gene>
    <name evidence="3" type="ORF">CPELLU_LOCUS947</name>
</gene>
<dbReference type="OrthoDB" id="2485586at2759"/>
<protein>
    <submittedName>
        <fullName evidence="3">17254_t:CDS:1</fullName>
    </submittedName>
</protein>